<evidence type="ECO:0000256" key="2">
    <source>
        <dbReference type="SAM" id="SignalP"/>
    </source>
</evidence>
<dbReference type="Proteomes" id="UP000309747">
    <property type="component" value="Unassembled WGS sequence"/>
</dbReference>
<evidence type="ECO:0000313" key="4">
    <source>
        <dbReference type="Proteomes" id="UP000309747"/>
    </source>
</evidence>
<evidence type="ECO:0000256" key="1">
    <source>
        <dbReference type="SAM" id="MobiDB-lite"/>
    </source>
</evidence>
<keyword evidence="4" id="KW-1185">Reference proteome</keyword>
<comment type="caution">
    <text evidence="3">The sequence shown here is derived from an EMBL/GenBank/DDBJ whole genome shotgun (WGS) entry which is preliminary data.</text>
</comment>
<feature type="chain" id="PRO_5020641156" evidence="2">
    <location>
        <begin position="21"/>
        <end position="203"/>
    </location>
</feature>
<keyword evidence="2" id="KW-0732">Signal</keyword>
<sequence length="203" mass="21212">MTKLMSGAALALVMAAPVLAQDAEAPAADAMAGEEAEAGTQAGMATDQAAEGMDDDDDDDDDDDEEETEESEGVYEAGAMHEYGFSGLLARENRSDLAPLTLASGQPVSGGEYTIKSGGYYRINIVADGSQELALSGGDFFRAIWINEIVIGDTEVRPMGIHSLEFDAEGTAVLSFVAVLPGRYTLSVPGSSGDTMQAVFNIQ</sequence>
<organism evidence="3 4">
    <name type="scientific">Paracoccus gahaiensis</name>
    <dbReference type="NCBI Taxonomy" id="1706839"/>
    <lineage>
        <taxon>Bacteria</taxon>
        <taxon>Pseudomonadati</taxon>
        <taxon>Pseudomonadota</taxon>
        <taxon>Alphaproteobacteria</taxon>
        <taxon>Rhodobacterales</taxon>
        <taxon>Paracoccaceae</taxon>
        <taxon>Paracoccus</taxon>
    </lineage>
</organism>
<accession>A0A4U0RBP1</accession>
<dbReference type="AlphaFoldDB" id="A0A4U0RBP1"/>
<name>A0A4U0RBP1_9RHOB</name>
<reference evidence="3 4" key="1">
    <citation type="submission" date="2019-04" db="EMBL/GenBank/DDBJ databases">
        <authorList>
            <person name="Li J."/>
        </authorList>
    </citation>
    <scope>NUCLEOTIDE SEQUENCE [LARGE SCALE GENOMIC DNA]</scope>
    <source>
        <strain evidence="3 4">KCTC 42687</strain>
    </source>
</reference>
<protein>
    <submittedName>
        <fullName evidence="3">Uncharacterized protein</fullName>
    </submittedName>
</protein>
<evidence type="ECO:0000313" key="3">
    <source>
        <dbReference type="EMBL" id="TJZ92346.1"/>
    </source>
</evidence>
<gene>
    <name evidence="3" type="ORF">FA743_08135</name>
</gene>
<feature type="compositionally biased region" description="Acidic residues" evidence="1">
    <location>
        <begin position="52"/>
        <end position="73"/>
    </location>
</feature>
<feature type="signal peptide" evidence="2">
    <location>
        <begin position="1"/>
        <end position="20"/>
    </location>
</feature>
<feature type="region of interest" description="Disordered" evidence="1">
    <location>
        <begin position="24"/>
        <end position="77"/>
    </location>
</feature>
<dbReference type="OrthoDB" id="5343781at2"/>
<dbReference type="EMBL" id="SUNI01000005">
    <property type="protein sequence ID" value="TJZ92346.1"/>
    <property type="molecule type" value="Genomic_DNA"/>
</dbReference>
<proteinExistence type="predicted"/>